<evidence type="ECO:0008006" key="3">
    <source>
        <dbReference type="Google" id="ProtNLM"/>
    </source>
</evidence>
<dbReference type="Gene3D" id="3.40.50.720">
    <property type="entry name" value="NAD(P)-binding Rossmann-like Domain"/>
    <property type="match status" value="1"/>
</dbReference>
<proteinExistence type="predicted"/>
<accession>A0A5C4TAY3</accession>
<dbReference type="EMBL" id="VDCQ01000012">
    <property type="protein sequence ID" value="TNJ66223.1"/>
    <property type="molecule type" value="Genomic_DNA"/>
</dbReference>
<protein>
    <recommendedName>
        <fullName evidence="3">Gfo/Idh/MocA-like oxidoreductase N-terminal domain-containing protein</fullName>
    </recommendedName>
</protein>
<evidence type="ECO:0000313" key="2">
    <source>
        <dbReference type="Proteomes" id="UP000307943"/>
    </source>
</evidence>
<dbReference type="RefSeq" id="WP_139602275.1">
    <property type="nucleotide sequence ID" value="NZ_VDCQ01000012.1"/>
</dbReference>
<dbReference type="Proteomes" id="UP000307943">
    <property type="component" value="Unassembled WGS sequence"/>
</dbReference>
<reference evidence="1 2" key="1">
    <citation type="submission" date="2019-05" db="EMBL/GenBank/DDBJ databases">
        <title>We sequenced the genome of Paenibacillus hemerocallicola KCTC 33185 for further insight into its adaptation and study the phylogeny of Paenibacillus.</title>
        <authorList>
            <person name="Narsing Rao M.P."/>
        </authorList>
    </citation>
    <scope>NUCLEOTIDE SEQUENCE [LARGE SCALE GENOMIC DNA]</scope>
    <source>
        <strain evidence="1 2">KCTC 33185</strain>
    </source>
</reference>
<dbReference type="OrthoDB" id="9768836at2"/>
<keyword evidence="2" id="KW-1185">Reference proteome</keyword>
<comment type="caution">
    <text evidence="1">The sequence shown here is derived from an EMBL/GenBank/DDBJ whole genome shotgun (WGS) entry which is preliminary data.</text>
</comment>
<evidence type="ECO:0000313" key="1">
    <source>
        <dbReference type="EMBL" id="TNJ66223.1"/>
    </source>
</evidence>
<name>A0A5C4TAY3_9BACL</name>
<sequence>MADQYGIALLDSAESLTDVSIAIIGSYAVDNEKIRVIEWCERHGKHVMLGKPIVTWRKELDRHTPLLLMT</sequence>
<organism evidence="1 2">
    <name type="scientific">Paenibacillus hemerocallicola</name>
    <dbReference type="NCBI Taxonomy" id="1172614"/>
    <lineage>
        <taxon>Bacteria</taxon>
        <taxon>Bacillati</taxon>
        <taxon>Bacillota</taxon>
        <taxon>Bacilli</taxon>
        <taxon>Bacillales</taxon>
        <taxon>Paenibacillaceae</taxon>
        <taxon>Paenibacillus</taxon>
    </lineage>
</organism>
<gene>
    <name evidence="1" type="ORF">FE784_11150</name>
</gene>
<dbReference type="AlphaFoldDB" id="A0A5C4TAY3"/>